<keyword evidence="2" id="KW-1185">Reference proteome</keyword>
<dbReference type="KEGG" id="nsl:BOX37_07200"/>
<sequence>MTAFTLSPDRRDQLATLLADEGRLQAEYPKVAEYLDTAASLAGGADPEQERLLDLRMLNFLAGGESANPYWDVVEPLVGAGADGQRRIPGDGVTGSARLGYAQTVLQETYAYAVPSPGTLDWVARIAGDHGVCEVGAGRGYWAAMLAARGVDVLAFDSEPPADAANPSFPNAPGRRAAWHRVAGLAELEQAWESQRLGERVLFLCWPPGWGDSMSARTLWDYAEAGGERLIVIGEPKGGKTGSDEFFDELAAGWSLESTDDSFVSWWNLDDAAQYWQLR</sequence>
<evidence type="ECO:0000313" key="1">
    <source>
        <dbReference type="EMBL" id="APE33791.1"/>
    </source>
</evidence>
<dbReference type="AlphaFoldDB" id="A0A1J0VP75"/>
<dbReference type="SUPFAM" id="SSF53335">
    <property type="entry name" value="S-adenosyl-L-methionine-dependent methyltransferases"/>
    <property type="match status" value="1"/>
</dbReference>
<organism evidence="1 2">
    <name type="scientific">Nocardia mangyaensis</name>
    <dbReference type="NCBI Taxonomy" id="2213200"/>
    <lineage>
        <taxon>Bacteria</taxon>
        <taxon>Bacillati</taxon>
        <taxon>Actinomycetota</taxon>
        <taxon>Actinomycetes</taxon>
        <taxon>Mycobacteriales</taxon>
        <taxon>Nocardiaceae</taxon>
        <taxon>Nocardia</taxon>
    </lineage>
</organism>
<dbReference type="Gene3D" id="3.40.50.150">
    <property type="entry name" value="Vaccinia Virus protein VP39"/>
    <property type="match status" value="1"/>
</dbReference>
<reference evidence="1" key="1">
    <citation type="submission" date="2016-11" db="EMBL/GenBank/DDBJ databases">
        <authorList>
            <person name="Jaros S."/>
            <person name="Januszkiewicz K."/>
            <person name="Wedrychowicz H."/>
        </authorList>
    </citation>
    <scope>NUCLEOTIDE SEQUENCE [LARGE SCALE GENOMIC DNA]</scope>
    <source>
        <strain evidence="1">Y48</strain>
    </source>
</reference>
<dbReference type="InterPro" id="IPR029063">
    <property type="entry name" value="SAM-dependent_MTases_sf"/>
</dbReference>
<evidence type="ECO:0000313" key="2">
    <source>
        <dbReference type="Proteomes" id="UP000183810"/>
    </source>
</evidence>
<gene>
    <name evidence="1" type="ORF">BOX37_07200</name>
</gene>
<dbReference type="PANTHER" id="PTHR39290:SF6">
    <property type="entry name" value="S-ADENOSYL-L-METHIONINE-DEPENDENT METHYLTRANSFERASES SUPERFAMILY PROTEIN"/>
    <property type="match status" value="1"/>
</dbReference>
<dbReference type="Proteomes" id="UP000183810">
    <property type="component" value="Chromosome"/>
</dbReference>
<dbReference type="EMBL" id="CP018082">
    <property type="protein sequence ID" value="APE33791.1"/>
    <property type="molecule type" value="Genomic_DNA"/>
</dbReference>
<name>A0A1J0VP75_9NOCA</name>
<protein>
    <recommendedName>
        <fullName evidence="3">SAM-dependent methyltransferase</fullName>
    </recommendedName>
</protein>
<evidence type="ECO:0008006" key="3">
    <source>
        <dbReference type="Google" id="ProtNLM"/>
    </source>
</evidence>
<accession>A0A1J0VP75</accession>
<dbReference type="OrthoDB" id="4123298at2"/>
<dbReference type="PANTHER" id="PTHR39290">
    <property type="entry name" value="C3H1-TYPE DOMAIN-CONTAINING PROTEIN-RELATED"/>
    <property type="match status" value="1"/>
</dbReference>
<proteinExistence type="predicted"/>
<dbReference type="RefSeq" id="WP_071926974.1">
    <property type="nucleotide sequence ID" value="NZ_CP018082.1"/>
</dbReference>